<evidence type="ECO:0000313" key="3">
    <source>
        <dbReference type="EMBL" id="AZG46214.1"/>
    </source>
</evidence>
<gene>
    <name evidence="3" type="ORF">D7316_02815</name>
</gene>
<protein>
    <recommendedName>
        <fullName evidence="2">Barstar (barnase inhibitor) domain-containing protein</fullName>
    </recommendedName>
</protein>
<dbReference type="OrthoDB" id="5184890at2"/>
<dbReference type="KEGG" id="gom:D7316_02815"/>
<accession>A0A3G8JMB1</accession>
<keyword evidence="4" id="KW-1185">Reference proteome</keyword>
<proteinExistence type="inferred from homology"/>
<dbReference type="RefSeq" id="WP_124708761.1">
    <property type="nucleotide sequence ID" value="NZ_CP033972.1"/>
</dbReference>
<dbReference type="EMBL" id="CP033972">
    <property type="protein sequence ID" value="AZG46214.1"/>
    <property type="molecule type" value="Genomic_DNA"/>
</dbReference>
<evidence type="ECO:0000259" key="2">
    <source>
        <dbReference type="Pfam" id="PF01337"/>
    </source>
</evidence>
<dbReference type="AlphaFoldDB" id="A0A3G8JMB1"/>
<feature type="domain" description="Barstar (barnase inhibitor)" evidence="2">
    <location>
        <begin position="42"/>
        <end position="136"/>
    </location>
</feature>
<dbReference type="Gene3D" id="3.30.370.10">
    <property type="entry name" value="Barstar-like"/>
    <property type="match status" value="1"/>
</dbReference>
<evidence type="ECO:0000256" key="1">
    <source>
        <dbReference type="ARBA" id="ARBA00006845"/>
    </source>
</evidence>
<evidence type="ECO:0000313" key="4">
    <source>
        <dbReference type="Proteomes" id="UP000271469"/>
    </source>
</evidence>
<sequence>MSRSEHNPIPLGEFISAAGRFGPVAGVLAGTRLPWVPQHLAVRSVDADRMDTVPALLDEFARAWHFPGHFGHNKDAFDDCMRDLDGDRPDHVAAPTAYLTIIEDAPRLLRGEPDELRWFADSLAFYRDHYRDVADPTAAFAVVLLAPPTLRRRIESRWHDAGSPVALIES</sequence>
<dbReference type="Proteomes" id="UP000271469">
    <property type="component" value="Chromosome"/>
</dbReference>
<dbReference type="SUPFAM" id="SSF52038">
    <property type="entry name" value="Barstar-related"/>
    <property type="match status" value="1"/>
</dbReference>
<dbReference type="Pfam" id="PF01337">
    <property type="entry name" value="Barstar"/>
    <property type="match status" value="1"/>
</dbReference>
<organism evidence="3 4">
    <name type="scientific">Gordonia insulae</name>
    <dbReference type="NCBI Taxonomy" id="2420509"/>
    <lineage>
        <taxon>Bacteria</taxon>
        <taxon>Bacillati</taxon>
        <taxon>Actinomycetota</taxon>
        <taxon>Actinomycetes</taxon>
        <taxon>Mycobacteriales</taxon>
        <taxon>Gordoniaceae</taxon>
        <taxon>Gordonia</taxon>
    </lineage>
</organism>
<name>A0A3G8JMB1_9ACTN</name>
<dbReference type="InterPro" id="IPR000468">
    <property type="entry name" value="Barstar"/>
</dbReference>
<dbReference type="InterPro" id="IPR035905">
    <property type="entry name" value="Barstar-like_sf"/>
</dbReference>
<comment type="similarity">
    <text evidence="1">Belongs to the barstar family.</text>
</comment>
<reference evidence="3 4" key="1">
    <citation type="submission" date="2018-11" db="EMBL/GenBank/DDBJ databases">
        <title>Gordonia insulae sp. nov., isolated from an island soil.</title>
        <authorList>
            <person name="Kim Y.S."/>
            <person name="Kim S.B."/>
        </authorList>
    </citation>
    <scope>NUCLEOTIDE SEQUENCE [LARGE SCALE GENOMIC DNA]</scope>
    <source>
        <strain evidence="3 4">MMS17-SY073</strain>
    </source>
</reference>